<organism evidence="8 9">
    <name type="scientific">Falsiruegeria mediterranea M17</name>
    <dbReference type="NCBI Taxonomy" id="1200281"/>
    <lineage>
        <taxon>Bacteria</taxon>
        <taxon>Pseudomonadati</taxon>
        <taxon>Pseudomonadota</taxon>
        <taxon>Alphaproteobacteria</taxon>
        <taxon>Rhodobacterales</taxon>
        <taxon>Roseobacteraceae</taxon>
        <taxon>Falsiruegeria</taxon>
    </lineage>
</organism>
<feature type="transmembrane region" description="Helical" evidence="6">
    <location>
        <begin position="289"/>
        <end position="310"/>
    </location>
</feature>
<evidence type="ECO:0000259" key="7">
    <source>
        <dbReference type="Pfam" id="PF02687"/>
    </source>
</evidence>
<sequence>MILRLAVASLVARALTVGMTVLAIALSVALYLGVEKVRTGAKVSFADTISGTDLIVGARSGSVQLLLYSVFRIGNATNNVTWESYQDIAGHPGVEWIVPISLGDSHRQFRVMGTTKDFFQHYKYRQGRSLEMADGVIMDDLFDAVIGADVANSLGYTADSPIVVAHGLASFVEHKDQPFRVSGILAKTGTPVDRTVIVSLEAMEAIHVDWKSGAYTSGQSTPADVIRKMDLTPTAVTAALVGVESPLRTFALQRYVNEYPKEPLLAILPGVALQELWGIVGIAETALLAVSAMVVVTALIGMMATIFSSLNERRREMAIFRAMGARPLTILSLLVIEAAMIATAGAIFGLALLYVGLVVAQPIFDGAFGIWLSIDAPTLREASVILAVVGAGVIVSLVPAIRAYRLSVADGMMVKT</sequence>
<evidence type="ECO:0000313" key="9">
    <source>
        <dbReference type="Proteomes" id="UP000244898"/>
    </source>
</evidence>
<dbReference type="InterPro" id="IPR051125">
    <property type="entry name" value="ABC-4/HrtB_transporter"/>
</dbReference>
<dbReference type="OrthoDB" id="9784014at2"/>
<keyword evidence="4 6" id="KW-1133">Transmembrane helix</keyword>
<evidence type="ECO:0000256" key="2">
    <source>
        <dbReference type="ARBA" id="ARBA00022475"/>
    </source>
</evidence>
<proteinExistence type="predicted"/>
<name>A0A2R8C8P1_9RHOB</name>
<dbReference type="PANTHER" id="PTHR43738:SF2">
    <property type="entry name" value="ABC TRANSPORTER PERMEASE"/>
    <property type="match status" value="1"/>
</dbReference>
<evidence type="ECO:0000256" key="3">
    <source>
        <dbReference type="ARBA" id="ARBA00022692"/>
    </source>
</evidence>
<keyword evidence="2" id="KW-1003">Cell membrane</keyword>
<accession>A0A2R8C8P1</accession>
<dbReference type="EMBL" id="ONZG01000005">
    <property type="protein sequence ID" value="SPJ28799.1"/>
    <property type="molecule type" value="Genomic_DNA"/>
</dbReference>
<feature type="transmembrane region" description="Helical" evidence="6">
    <location>
        <begin position="12"/>
        <end position="34"/>
    </location>
</feature>
<evidence type="ECO:0000256" key="4">
    <source>
        <dbReference type="ARBA" id="ARBA00022989"/>
    </source>
</evidence>
<feature type="domain" description="ABC3 transporter permease C-terminal" evidence="7">
    <location>
        <begin position="289"/>
        <end position="407"/>
    </location>
</feature>
<keyword evidence="9" id="KW-1185">Reference proteome</keyword>
<dbReference type="RefSeq" id="WP_108787564.1">
    <property type="nucleotide sequence ID" value="NZ_ONZG01000005.1"/>
</dbReference>
<keyword evidence="5 6" id="KW-0472">Membrane</keyword>
<dbReference type="InterPro" id="IPR003838">
    <property type="entry name" value="ABC3_permease_C"/>
</dbReference>
<dbReference type="GO" id="GO:0005886">
    <property type="term" value="C:plasma membrane"/>
    <property type="evidence" value="ECO:0007669"/>
    <property type="project" value="UniProtKB-SubCell"/>
</dbReference>
<dbReference type="PANTHER" id="PTHR43738">
    <property type="entry name" value="ABC TRANSPORTER, MEMBRANE PROTEIN"/>
    <property type="match status" value="1"/>
</dbReference>
<dbReference type="Proteomes" id="UP000244898">
    <property type="component" value="Unassembled WGS sequence"/>
</dbReference>
<evidence type="ECO:0000313" key="8">
    <source>
        <dbReference type="EMBL" id="SPJ28799.1"/>
    </source>
</evidence>
<feature type="transmembrane region" description="Helical" evidence="6">
    <location>
        <begin position="384"/>
        <end position="404"/>
    </location>
</feature>
<feature type="transmembrane region" description="Helical" evidence="6">
    <location>
        <begin position="331"/>
        <end position="364"/>
    </location>
</feature>
<protein>
    <recommendedName>
        <fullName evidence="7">ABC3 transporter permease C-terminal domain-containing protein</fullName>
    </recommendedName>
</protein>
<dbReference type="Pfam" id="PF02687">
    <property type="entry name" value="FtsX"/>
    <property type="match status" value="1"/>
</dbReference>
<feature type="transmembrane region" description="Helical" evidence="6">
    <location>
        <begin position="264"/>
        <end position="283"/>
    </location>
</feature>
<evidence type="ECO:0000256" key="1">
    <source>
        <dbReference type="ARBA" id="ARBA00004651"/>
    </source>
</evidence>
<evidence type="ECO:0000256" key="5">
    <source>
        <dbReference type="ARBA" id="ARBA00023136"/>
    </source>
</evidence>
<gene>
    <name evidence="8" type="ORF">TRM7615_02307</name>
</gene>
<reference evidence="9" key="1">
    <citation type="submission" date="2018-03" db="EMBL/GenBank/DDBJ databases">
        <authorList>
            <person name="Rodrigo-Torres L."/>
            <person name="Arahal R. D."/>
            <person name="Lucena T."/>
        </authorList>
    </citation>
    <scope>NUCLEOTIDE SEQUENCE [LARGE SCALE GENOMIC DNA]</scope>
    <source>
        <strain evidence="9">CECT 7615</strain>
    </source>
</reference>
<evidence type="ECO:0000256" key="6">
    <source>
        <dbReference type="SAM" id="Phobius"/>
    </source>
</evidence>
<dbReference type="AlphaFoldDB" id="A0A2R8C8P1"/>
<comment type="subcellular location">
    <subcellularLocation>
        <location evidence="1">Cell membrane</location>
        <topology evidence="1">Multi-pass membrane protein</topology>
    </subcellularLocation>
</comment>
<keyword evidence="3 6" id="KW-0812">Transmembrane</keyword>